<evidence type="ECO:0000256" key="1">
    <source>
        <dbReference type="SAM" id="MobiDB-lite"/>
    </source>
</evidence>
<gene>
    <name evidence="2" type="ORF">PCANC_25861</name>
</gene>
<evidence type="ECO:0000313" key="2">
    <source>
        <dbReference type="EMBL" id="PLW26604.1"/>
    </source>
</evidence>
<comment type="caution">
    <text evidence="2">The sequence shown here is derived from an EMBL/GenBank/DDBJ whole genome shotgun (WGS) entry which is preliminary data.</text>
</comment>
<accession>A0A2N5TMC2</accession>
<reference evidence="2 3" key="1">
    <citation type="submission" date="2017-11" db="EMBL/GenBank/DDBJ databases">
        <title>De novo assembly and phasing of dikaryotic genomes from two isolates of Puccinia coronata f. sp. avenae, the causal agent of oat crown rust.</title>
        <authorList>
            <person name="Miller M.E."/>
            <person name="Zhang Y."/>
            <person name="Omidvar V."/>
            <person name="Sperschneider J."/>
            <person name="Schwessinger B."/>
            <person name="Raley C."/>
            <person name="Palmer J.M."/>
            <person name="Garnica D."/>
            <person name="Upadhyaya N."/>
            <person name="Rathjen J."/>
            <person name="Taylor J.M."/>
            <person name="Park R.F."/>
            <person name="Dodds P.N."/>
            <person name="Hirsch C.D."/>
            <person name="Kianian S.F."/>
            <person name="Figueroa M."/>
        </authorList>
    </citation>
    <scope>NUCLEOTIDE SEQUENCE [LARGE SCALE GENOMIC DNA]</scope>
    <source>
        <strain evidence="2">12NC29</strain>
    </source>
</reference>
<evidence type="ECO:0000313" key="3">
    <source>
        <dbReference type="Proteomes" id="UP000235388"/>
    </source>
</evidence>
<keyword evidence="3" id="KW-1185">Reference proteome</keyword>
<name>A0A2N5TMC2_9BASI</name>
<organism evidence="2 3">
    <name type="scientific">Puccinia coronata f. sp. avenae</name>
    <dbReference type="NCBI Taxonomy" id="200324"/>
    <lineage>
        <taxon>Eukaryota</taxon>
        <taxon>Fungi</taxon>
        <taxon>Dikarya</taxon>
        <taxon>Basidiomycota</taxon>
        <taxon>Pucciniomycotina</taxon>
        <taxon>Pucciniomycetes</taxon>
        <taxon>Pucciniales</taxon>
        <taxon>Pucciniaceae</taxon>
        <taxon>Puccinia</taxon>
    </lineage>
</organism>
<dbReference type="AlphaFoldDB" id="A0A2N5TMC2"/>
<dbReference type="EMBL" id="PGCJ01000532">
    <property type="protein sequence ID" value="PLW26604.1"/>
    <property type="molecule type" value="Genomic_DNA"/>
</dbReference>
<proteinExistence type="predicted"/>
<protein>
    <submittedName>
        <fullName evidence="2">Uncharacterized protein</fullName>
    </submittedName>
</protein>
<sequence>MLKPFNLRNGPRPLLTDNYPGRLPPDTPLVQPNFHNIPNDQDPSPTHFENAKWSKSGALMVPLISPRPFHMHQLPTCCKNLLPLQADLLGTLDGCVAVSNNPPMPKSRHRGLEGDHLHKNSSQMRPPPQSTPLSPSHPGGYVDPHSAEDPNSPLRFLSLPQHAFNMPANVAHDKEDEIVELGDAPGPGLRRSTGRAIIHTRAERLAKRHCPFAWDDSGMVDLIRFVGRFYDKHHNMVDARDSAAWEEAFAEGYAEYCDLIKTWRITQHDLDSSQIDLLPDVRTRLERRGMSAQIFFLLSVAVEENSEVKMTALMRALGTTPPSKRAARGIYFLLEVTRAEFEAQDALAHVSRLQDNQKLLSRRLQEQIRFKQVCAEQRAHHASIMDEISDDFEDLNTAISDANLRRREQEENTRTISELSLK</sequence>
<feature type="region of interest" description="Disordered" evidence="1">
    <location>
        <begin position="100"/>
        <end position="155"/>
    </location>
</feature>
<dbReference type="Proteomes" id="UP000235388">
    <property type="component" value="Unassembled WGS sequence"/>
</dbReference>
<feature type="region of interest" description="Disordered" evidence="1">
    <location>
        <begin position="1"/>
        <end position="21"/>
    </location>
</feature>